<dbReference type="InterPro" id="IPR001647">
    <property type="entry name" value="HTH_TetR"/>
</dbReference>
<reference evidence="6 7" key="1">
    <citation type="submission" date="2018-06" db="EMBL/GenBank/DDBJ databases">
        <title>The draft genome sequences of strains SCU63 and S1.</title>
        <authorList>
            <person name="Gan L."/>
        </authorList>
    </citation>
    <scope>NUCLEOTIDE SEQUENCE [LARGE SCALE GENOMIC DNA]</scope>
    <source>
        <strain evidence="6 7">SCU63</strain>
    </source>
</reference>
<dbReference type="PROSITE" id="PS50977">
    <property type="entry name" value="HTH_TETR_2"/>
    <property type="match status" value="1"/>
</dbReference>
<evidence type="ECO:0000256" key="1">
    <source>
        <dbReference type="ARBA" id="ARBA00023015"/>
    </source>
</evidence>
<dbReference type="FunFam" id="1.10.10.60:FF:000141">
    <property type="entry name" value="TetR family transcriptional regulator"/>
    <property type="match status" value="1"/>
</dbReference>
<proteinExistence type="predicted"/>
<dbReference type="GO" id="GO:0045892">
    <property type="term" value="P:negative regulation of DNA-templated transcription"/>
    <property type="evidence" value="ECO:0007669"/>
    <property type="project" value="UniProtKB-ARBA"/>
</dbReference>
<protein>
    <submittedName>
        <fullName evidence="6">TetR/AcrR family transcriptional regulator</fullName>
    </submittedName>
</protein>
<dbReference type="GO" id="GO:0003677">
    <property type="term" value="F:DNA binding"/>
    <property type="evidence" value="ECO:0007669"/>
    <property type="project" value="UniProtKB-UniRule"/>
</dbReference>
<name>A0A365KJ02_9BACL</name>
<evidence type="ECO:0000259" key="5">
    <source>
        <dbReference type="PROSITE" id="PS50977"/>
    </source>
</evidence>
<dbReference type="InterPro" id="IPR023772">
    <property type="entry name" value="DNA-bd_HTH_TetR-type_CS"/>
</dbReference>
<evidence type="ECO:0000313" key="7">
    <source>
        <dbReference type="Proteomes" id="UP000251002"/>
    </source>
</evidence>
<keyword evidence="3" id="KW-0804">Transcription</keyword>
<dbReference type="PANTHER" id="PTHR43479:SF22">
    <property type="entry name" value="TRANSCRIPTIONAL REGULATOR, TETR FAMILY"/>
    <property type="match status" value="1"/>
</dbReference>
<dbReference type="InterPro" id="IPR009057">
    <property type="entry name" value="Homeodomain-like_sf"/>
</dbReference>
<evidence type="ECO:0000256" key="3">
    <source>
        <dbReference type="ARBA" id="ARBA00023163"/>
    </source>
</evidence>
<accession>A0A365KJ02</accession>
<dbReference type="Pfam" id="PF00440">
    <property type="entry name" value="TetR_N"/>
    <property type="match status" value="1"/>
</dbReference>
<dbReference type="AlphaFoldDB" id="A0A365KJ02"/>
<evidence type="ECO:0000256" key="4">
    <source>
        <dbReference type="PROSITE-ProRule" id="PRU00335"/>
    </source>
</evidence>
<dbReference type="Gene3D" id="1.10.357.10">
    <property type="entry name" value="Tetracycline Repressor, domain 2"/>
    <property type="match status" value="1"/>
</dbReference>
<keyword evidence="1" id="KW-0805">Transcription regulation</keyword>
<keyword evidence="2 4" id="KW-0238">DNA-binding</keyword>
<dbReference type="PRINTS" id="PR00455">
    <property type="entry name" value="HTHTETR"/>
</dbReference>
<feature type="domain" description="HTH tetR-type" evidence="5">
    <location>
        <begin position="2"/>
        <end position="62"/>
    </location>
</feature>
<comment type="caution">
    <text evidence="6">The sequence shown here is derived from an EMBL/GenBank/DDBJ whole genome shotgun (WGS) entry which is preliminary data.</text>
</comment>
<keyword evidence="7" id="KW-1185">Reference proteome</keyword>
<feature type="DNA-binding region" description="H-T-H motif" evidence="4">
    <location>
        <begin position="25"/>
        <end position="44"/>
    </location>
</feature>
<sequence>MNRKKQNIIDAAYSLFISKGYNSTSIQDILDEAGISKGTFYNYFTSKTECLIAIMESVGNEIRQKRMEAAAGKPVNDPTVLAEQLCVRIQMNREKNLFSLYESIFYSQDKELKDFAKNSYRKELDWISSRIIDIYGPKAAPFALDNAAAVHGSVQQLVNIWQLTTDEDLPTKKLASFVINRLDVSILAQMESGARFILAPTVYTEKTSDNLSVKELAQQLETCSLSFGEDHASRQLVLFLAEELKSEAPRKALLESVLGTLTNNPEHESDLLILLEQVWKKLAKF</sequence>
<dbReference type="InterPro" id="IPR050624">
    <property type="entry name" value="HTH-type_Tx_Regulator"/>
</dbReference>
<dbReference type="PROSITE" id="PS01081">
    <property type="entry name" value="HTH_TETR_1"/>
    <property type="match status" value="1"/>
</dbReference>
<dbReference type="PANTHER" id="PTHR43479">
    <property type="entry name" value="ACREF/ENVCD OPERON REPRESSOR-RELATED"/>
    <property type="match status" value="1"/>
</dbReference>
<organism evidence="6 7">
    <name type="scientific">Planococcus halotolerans</name>
    <dbReference type="NCBI Taxonomy" id="2233542"/>
    <lineage>
        <taxon>Bacteria</taxon>
        <taxon>Bacillati</taxon>
        <taxon>Bacillota</taxon>
        <taxon>Bacilli</taxon>
        <taxon>Bacillales</taxon>
        <taxon>Caryophanaceae</taxon>
        <taxon>Planococcus</taxon>
    </lineage>
</organism>
<gene>
    <name evidence="6" type="ORF">DP120_17610</name>
</gene>
<evidence type="ECO:0000256" key="2">
    <source>
        <dbReference type="ARBA" id="ARBA00023125"/>
    </source>
</evidence>
<dbReference type="RefSeq" id="WP_112224941.1">
    <property type="nucleotide sequence ID" value="NZ_CP047673.1"/>
</dbReference>
<evidence type="ECO:0000313" key="6">
    <source>
        <dbReference type="EMBL" id="RAZ73106.1"/>
    </source>
</evidence>
<dbReference type="Proteomes" id="UP000251002">
    <property type="component" value="Unassembled WGS sequence"/>
</dbReference>
<dbReference type="SUPFAM" id="SSF46689">
    <property type="entry name" value="Homeodomain-like"/>
    <property type="match status" value="1"/>
</dbReference>
<dbReference type="EMBL" id="QLZR01000011">
    <property type="protein sequence ID" value="RAZ73106.1"/>
    <property type="molecule type" value="Genomic_DNA"/>
</dbReference>